<dbReference type="AlphaFoldDB" id="A0A5A7T9T0"/>
<keyword evidence="2" id="KW-0418">Kinase</keyword>
<organism evidence="2 3">
    <name type="scientific">Cucumis melo var. makuwa</name>
    <name type="common">Oriental melon</name>
    <dbReference type="NCBI Taxonomy" id="1194695"/>
    <lineage>
        <taxon>Eukaryota</taxon>
        <taxon>Viridiplantae</taxon>
        <taxon>Streptophyta</taxon>
        <taxon>Embryophyta</taxon>
        <taxon>Tracheophyta</taxon>
        <taxon>Spermatophyta</taxon>
        <taxon>Magnoliopsida</taxon>
        <taxon>eudicotyledons</taxon>
        <taxon>Gunneridae</taxon>
        <taxon>Pentapetalae</taxon>
        <taxon>rosids</taxon>
        <taxon>fabids</taxon>
        <taxon>Cucurbitales</taxon>
        <taxon>Cucurbitaceae</taxon>
        <taxon>Benincaseae</taxon>
        <taxon>Cucumis</taxon>
    </lineage>
</organism>
<proteinExistence type="predicted"/>
<protein>
    <submittedName>
        <fullName evidence="2">Inactive serine/threonine-protein kinase scy1 isoform X1</fullName>
    </submittedName>
</protein>
<evidence type="ECO:0000313" key="3">
    <source>
        <dbReference type="Proteomes" id="UP000321393"/>
    </source>
</evidence>
<name>A0A5A7T9T0_CUCMM</name>
<dbReference type="EMBL" id="SSTE01018746">
    <property type="protein sequence ID" value="KAA0038195.1"/>
    <property type="molecule type" value="Genomic_DNA"/>
</dbReference>
<sequence>MHNDKFSLAAIGNILVLSGPRSTAQLAKEDDDLWGSIAALAPRTVSNLLNVKSSAPTTRAKPLSAGRGRGNKALAPKLGA</sequence>
<reference evidence="2 3" key="1">
    <citation type="submission" date="2019-08" db="EMBL/GenBank/DDBJ databases">
        <title>Draft genome sequences of two oriental melons (Cucumis melo L. var makuwa).</title>
        <authorList>
            <person name="Kwon S.-Y."/>
        </authorList>
    </citation>
    <scope>NUCLEOTIDE SEQUENCE [LARGE SCALE GENOMIC DNA]</scope>
    <source>
        <strain evidence="3">cv. SW 3</strain>
        <tissue evidence="2">Leaf</tissue>
    </source>
</reference>
<accession>A0A5A7T9T0</accession>
<evidence type="ECO:0000256" key="1">
    <source>
        <dbReference type="SAM" id="MobiDB-lite"/>
    </source>
</evidence>
<keyword evidence="2" id="KW-0808">Transferase</keyword>
<dbReference type="STRING" id="1194695.A0A5A7T9T0"/>
<feature type="region of interest" description="Disordered" evidence="1">
    <location>
        <begin position="52"/>
        <end position="80"/>
    </location>
</feature>
<comment type="caution">
    <text evidence="2">The sequence shown here is derived from an EMBL/GenBank/DDBJ whole genome shotgun (WGS) entry which is preliminary data.</text>
</comment>
<evidence type="ECO:0000313" key="2">
    <source>
        <dbReference type="EMBL" id="KAA0038195.1"/>
    </source>
</evidence>
<dbReference type="GO" id="GO:0016301">
    <property type="term" value="F:kinase activity"/>
    <property type="evidence" value="ECO:0007669"/>
    <property type="project" value="UniProtKB-KW"/>
</dbReference>
<gene>
    <name evidence="2" type="ORF">E6C27_scaffold270G00280</name>
</gene>
<dbReference type="OrthoDB" id="1735890at2759"/>
<dbReference type="Proteomes" id="UP000321393">
    <property type="component" value="Unassembled WGS sequence"/>
</dbReference>